<evidence type="ECO:0000313" key="4">
    <source>
        <dbReference type="Proteomes" id="UP000646053"/>
    </source>
</evidence>
<dbReference type="EMBL" id="WVIE01000012">
    <property type="protein sequence ID" value="NDJ17972.1"/>
    <property type="molecule type" value="Genomic_DNA"/>
</dbReference>
<keyword evidence="2" id="KW-0812">Transmembrane</keyword>
<evidence type="ECO:0000256" key="1">
    <source>
        <dbReference type="SAM" id="Coils"/>
    </source>
</evidence>
<name>A0A8J8CN27_9CYAN</name>
<comment type="caution">
    <text evidence="3">The sequence shown here is derived from an EMBL/GenBank/DDBJ whole genome shotgun (WGS) entry which is preliminary data.</text>
</comment>
<feature type="coiled-coil region" evidence="1">
    <location>
        <begin position="111"/>
        <end position="153"/>
    </location>
</feature>
<proteinExistence type="predicted"/>
<protein>
    <submittedName>
        <fullName evidence="3">DUF1003 domain-containing protein</fullName>
    </submittedName>
</protein>
<keyword evidence="2" id="KW-1133">Transmembrane helix</keyword>
<keyword evidence="4" id="KW-1185">Reference proteome</keyword>
<sequence>MPEQRKHSISIPTAPLPEPISQNIDAIVAMHTNAERSLSRHRRIVEAMTRFFSRPTFLYGTVLFVLLWAFVNMLPLGLPQFDPPPFNELDVAFGFASLVMTISVLIRQERQEKLAEQRAQLSLQLSLLSEQKIAKLIALIEELREDLPNVKNRYDPEAQMMQQAADPEQVLTALEETLAEELIEIQTSHSID</sequence>
<dbReference type="Proteomes" id="UP000646053">
    <property type="component" value="Unassembled WGS sequence"/>
</dbReference>
<dbReference type="InterPro" id="IPR010406">
    <property type="entry name" value="DUF1003"/>
</dbReference>
<dbReference type="Pfam" id="PF06210">
    <property type="entry name" value="DUF1003"/>
    <property type="match status" value="1"/>
</dbReference>
<dbReference type="RefSeq" id="WP_162423499.1">
    <property type="nucleotide sequence ID" value="NZ_WVIE01000012.1"/>
</dbReference>
<keyword evidence="2" id="KW-0472">Membrane</keyword>
<evidence type="ECO:0000313" key="3">
    <source>
        <dbReference type="EMBL" id="NDJ17972.1"/>
    </source>
</evidence>
<feature type="transmembrane region" description="Helical" evidence="2">
    <location>
        <begin position="91"/>
        <end position="108"/>
    </location>
</feature>
<accession>A0A8J8CN27</accession>
<organism evidence="3 4">
    <name type="scientific">Myxacorys almedinensis A</name>
    <dbReference type="NCBI Taxonomy" id="2690445"/>
    <lineage>
        <taxon>Bacteria</taxon>
        <taxon>Bacillati</taxon>
        <taxon>Cyanobacteriota</taxon>
        <taxon>Cyanophyceae</taxon>
        <taxon>Leptolyngbyales</taxon>
        <taxon>Leptolyngbyaceae</taxon>
        <taxon>Myxacorys</taxon>
        <taxon>Myxacorys almedinensis</taxon>
    </lineage>
</organism>
<dbReference type="AlphaFoldDB" id="A0A8J8CN27"/>
<gene>
    <name evidence="3" type="ORF">GS601_11835</name>
</gene>
<keyword evidence="1" id="KW-0175">Coiled coil</keyword>
<feature type="transmembrane region" description="Helical" evidence="2">
    <location>
        <begin position="51"/>
        <end position="71"/>
    </location>
</feature>
<reference evidence="3" key="1">
    <citation type="submission" date="2019-12" db="EMBL/GenBank/DDBJ databases">
        <title>High-Quality draft genome sequences of three cyanobacteria isolated from the limestone walls of the Old Cathedral of Coimbra.</title>
        <authorList>
            <person name="Tiago I."/>
            <person name="Soares F."/>
            <person name="Portugal A."/>
        </authorList>
    </citation>
    <scope>NUCLEOTIDE SEQUENCE</scope>
    <source>
        <strain evidence="3">A</strain>
    </source>
</reference>
<evidence type="ECO:0000256" key="2">
    <source>
        <dbReference type="SAM" id="Phobius"/>
    </source>
</evidence>